<dbReference type="EMBL" id="JANBVB010000732">
    <property type="protein sequence ID" value="KAJ2892435.1"/>
    <property type="molecule type" value="Genomic_DNA"/>
</dbReference>
<gene>
    <name evidence="1" type="primary">CFAP20</name>
    <name evidence="1" type="ORF">IWW38_003222</name>
</gene>
<keyword evidence="1" id="KW-0282">Flagellum</keyword>
<dbReference type="Proteomes" id="UP001139981">
    <property type="component" value="Unassembled WGS sequence"/>
</dbReference>
<comment type="caution">
    <text evidence="1">The sequence shown here is derived from an EMBL/GenBank/DDBJ whole genome shotgun (WGS) entry which is preliminary data.</text>
</comment>
<accession>A0ACC1M1X6</accession>
<evidence type="ECO:0000313" key="2">
    <source>
        <dbReference type="Proteomes" id="UP001139981"/>
    </source>
</evidence>
<keyword evidence="1" id="KW-0966">Cell projection</keyword>
<reference evidence="1" key="1">
    <citation type="submission" date="2022-07" db="EMBL/GenBank/DDBJ databases">
        <title>Phylogenomic reconstructions and comparative analyses of Kickxellomycotina fungi.</title>
        <authorList>
            <person name="Reynolds N.K."/>
            <person name="Stajich J.E."/>
            <person name="Barry K."/>
            <person name="Grigoriev I.V."/>
            <person name="Crous P."/>
            <person name="Smith M.E."/>
        </authorList>
    </citation>
    <scope>NUCLEOTIDE SEQUENCE</scope>
    <source>
        <strain evidence="1">CBS 190363</strain>
    </source>
</reference>
<sequence length="204" mass="22568">MLRNVYQSGILTVLNSASSHPLQLWAVAQPVLVEGTRVAVELDSDIGENVVTLESTDLATTFVTCPRTASETLGVKLPYMFLLVKCLDRLFSFEVEALDDRGIVRRLRASKYEVSAKIEDGISVVPLRLDDGCWNYLTLDIALLLQGAFGARYQETSRVTFHASAKLRVVGFADRVVPEDQLPKELRLYCSVSNDDNNDSKLAG</sequence>
<keyword evidence="1" id="KW-0969">Cilium</keyword>
<proteinExistence type="predicted"/>
<evidence type="ECO:0000313" key="1">
    <source>
        <dbReference type="EMBL" id="KAJ2892435.1"/>
    </source>
</evidence>
<organism evidence="1 2">
    <name type="scientific">Coemansia aciculifera</name>
    <dbReference type="NCBI Taxonomy" id="417176"/>
    <lineage>
        <taxon>Eukaryota</taxon>
        <taxon>Fungi</taxon>
        <taxon>Fungi incertae sedis</taxon>
        <taxon>Zoopagomycota</taxon>
        <taxon>Kickxellomycotina</taxon>
        <taxon>Kickxellomycetes</taxon>
        <taxon>Kickxellales</taxon>
        <taxon>Kickxellaceae</taxon>
        <taxon>Coemansia</taxon>
    </lineage>
</organism>
<keyword evidence="2" id="KW-1185">Reference proteome</keyword>
<name>A0ACC1M1X6_9FUNG</name>
<protein>
    <submittedName>
        <fullName evidence="1">Cilia- and flagella-associated protein 20</fullName>
    </submittedName>
</protein>